<dbReference type="SUPFAM" id="SSF46785">
    <property type="entry name" value="Winged helix' DNA-binding domain"/>
    <property type="match status" value="1"/>
</dbReference>
<dbReference type="InterPro" id="IPR004408">
    <property type="entry name" value="Biotin_CoA_COase_ligase"/>
</dbReference>
<dbReference type="NCBIfam" id="TIGR00121">
    <property type="entry name" value="birA_ligase"/>
    <property type="match status" value="1"/>
</dbReference>
<keyword evidence="6" id="KW-0805">Transcription regulation</keyword>
<dbReference type="PANTHER" id="PTHR12835">
    <property type="entry name" value="BIOTIN PROTEIN LIGASE"/>
    <property type="match status" value="1"/>
</dbReference>
<dbReference type="HAMAP" id="MF_00978">
    <property type="entry name" value="Bifunct_BirA"/>
    <property type="match status" value="1"/>
</dbReference>
<dbReference type="Pfam" id="PF02237">
    <property type="entry name" value="BPL_C"/>
    <property type="match status" value="1"/>
</dbReference>
<dbReference type="InterPro" id="IPR003142">
    <property type="entry name" value="BPL_C"/>
</dbReference>
<dbReference type="InterPro" id="IPR011991">
    <property type="entry name" value="ArsR-like_HTH"/>
</dbReference>
<dbReference type="Gene3D" id="3.30.930.10">
    <property type="entry name" value="Bira Bifunctional Protein, Domain 2"/>
    <property type="match status" value="1"/>
</dbReference>
<dbReference type="EC" id="6.3.4.15" evidence="6"/>
<name>A0ABU2WHP7_9GAMM</name>
<dbReference type="InterPro" id="IPR030855">
    <property type="entry name" value="Bifunct_BirA"/>
</dbReference>
<dbReference type="CDD" id="cd00090">
    <property type="entry name" value="HTH_ARSR"/>
    <property type="match status" value="1"/>
</dbReference>
<dbReference type="CDD" id="cd16442">
    <property type="entry name" value="BPL"/>
    <property type="match status" value="1"/>
</dbReference>
<gene>
    <name evidence="6" type="primary">birA</name>
    <name evidence="8" type="ORF">RM530_07235</name>
</gene>
<keyword evidence="4 6" id="KW-0092">Biotin</keyword>
<accession>A0ABU2WHP7</accession>
<keyword evidence="6" id="KW-0678">Repressor</keyword>
<keyword evidence="1 6" id="KW-0436">Ligase</keyword>
<feature type="binding site" evidence="6">
    <location>
        <position position="119"/>
    </location>
    <ligand>
        <name>biotin</name>
        <dbReference type="ChEBI" id="CHEBI:57586"/>
    </ligand>
</feature>
<keyword evidence="2 6" id="KW-0547">Nucleotide-binding</keyword>
<dbReference type="EMBL" id="JAVRIC010000007">
    <property type="protein sequence ID" value="MDT0497159.1"/>
    <property type="molecule type" value="Genomic_DNA"/>
</dbReference>
<proteinExistence type="inferred from homology"/>
<evidence type="ECO:0000313" key="8">
    <source>
        <dbReference type="EMBL" id="MDT0497159.1"/>
    </source>
</evidence>
<keyword evidence="3 6" id="KW-0067">ATP-binding</keyword>
<evidence type="ECO:0000256" key="1">
    <source>
        <dbReference type="ARBA" id="ARBA00022598"/>
    </source>
</evidence>
<dbReference type="Pfam" id="PF08279">
    <property type="entry name" value="HTH_11"/>
    <property type="match status" value="1"/>
</dbReference>
<keyword evidence="6" id="KW-0238">DNA-binding</keyword>
<comment type="similarity">
    <text evidence="6">Belongs to the biotin--protein ligase family.</text>
</comment>
<feature type="binding site" evidence="6">
    <location>
        <begin position="123"/>
        <end position="125"/>
    </location>
    <ligand>
        <name>biotin</name>
        <dbReference type="ChEBI" id="CHEBI:57586"/>
    </ligand>
</feature>
<dbReference type="Pfam" id="PF03099">
    <property type="entry name" value="BPL_LplA_LipB"/>
    <property type="match status" value="1"/>
</dbReference>
<evidence type="ECO:0000256" key="6">
    <source>
        <dbReference type="HAMAP-Rule" id="MF_00978"/>
    </source>
</evidence>
<comment type="function">
    <text evidence="6">Acts both as a biotin--[acetyl-CoA-carboxylase] ligase and a biotin-operon repressor. In the presence of ATP, BirA activates biotin to form the BirA-biotinyl-5'-adenylate (BirA-bio-5'-AMP or holoBirA) complex. HoloBirA can either transfer the biotinyl moiety to the biotin carboxyl carrier protein (BCCP) subunit of acetyl-CoA carboxylase, or bind to the biotin operator site and inhibit transcription of the operon.</text>
</comment>
<sequence>MAKTLSHDELLPLVDALADGQWHSGEGLAQAAGVSRAALAKRVGKLADWGLVVKTQPGRGYRLGTPLERLSLQGIIDMLPGHWQRAAAVQVLTITDSTNSRLLESSTANDPQAAFAELQTAGRGRLGRAWRSPFGANLYLSVAWSFPAWPERLTTLPLAIGTALANWLHGIGVHDIAVKWPNDLWIARRKLAGILIETRGEAGGGCRVVVGVGLNLAMRGDQAQGIDQPWIALSEALPEMPPRNALAASLLVALLQTLEMFQNEGFAPFREHFLRYDATRDAAVNVNCDPPISGIARGVDAAGALIVDTPQGQHKIMAGDVSLRLA</sequence>
<keyword evidence="9" id="KW-1185">Reference proteome</keyword>
<dbReference type="InterPro" id="IPR013196">
    <property type="entry name" value="HTH_11"/>
</dbReference>
<dbReference type="Proteomes" id="UP001254608">
    <property type="component" value="Unassembled WGS sequence"/>
</dbReference>
<feature type="DNA-binding region" description="H-T-H motif" evidence="6">
    <location>
        <begin position="25"/>
        <end position="44"/>
    </location>
</feature>
<dbReference type="RefSeq" id="WP_311364551.1">
    <property type="nucleotide sequence ID" value="NZ_JAVRIC010000007.1"/>
</dbReference>
<feature type="binding site" evidence="6">
    <location>
        <position position="190"/>
    </location>
    <ligand>
        <name>biotin</name>
        <dbReference type="ChEBI" id="CHEBI:57586"/>
    </ligand>
</feature>
<reference evidence="8 9" key="1">
    <citation type="submission" date="2023-09" db="EMBL/GenBank/DDBJ databases">
        <authorList>
            <person name="Rey-Velasco X."/>
        </authorList>
    </citation>
    <scope>NUCLEOTIDE SEQUENCE [LARGE SCALE GENOMIC DNA]</scope>
    <source>
        <strain evidence="8 9">W345</strain>
    </source>
</reference>
<dbReference type="InterPro" id="IPR045864">
    <property type="entry name" value="aa-tRNA-synth_II/BPL/LPL"/>
</dbReference>
<comment type="caution">
    <text evidence="8">The sequence shown here is derived from an EMBL/GenBank/DDBJ whole genome shotgun (WGS) entry which is preliminary data.</text>
</comment>
<dbReference type="Gene3D" id="2.30.30.100">
    <property type="match status" value="1"/>
</dbReference>
<dbReference type="SUPFAM" id="SSF50037">
    <property type="entry name" value="C-terminal domain of transcriptional repressors"/>
    <property type="match status" value="1"/>
</dbReference>
<evidence type="ECO:0000256" key="4">
    <source>
        <dbReference type="ARBA" id="ARBA00023267"/>
    </source>
</evidence>
<feature type="domain" description="BPL/LPL catalytic" evidence="7">
    <location>
        <begin position="74"/>
        <end position="262"/>
    </location>
</feature>
<dbReference type="Gene3D" id="1.10.10.10">
    <property type="entry name" value="Winged helix-like DNA-binding domain superfamily/Winged helix DNA-binding domain"/>
    <property type="match status" value="1"/>
</dbReference>
<evidence type="ECO:0000256" key="3">
    <source>
        <dbReference type="ARBA" id="ARBA00022840"/>
    </source>
</evidence>
<feature type="binding site" evidence="6">
    <location>
        <begin position="97"/>
        <end position="99"/>
    </location>
    <ligand>
        <name>biotin</name>
        <dbReference type="ChEBI" id="CHEBI:57586"/>
    </ligand>
</feature>
<comment type="catalytic activity">
    <reaction evidence="5 6">
        <text>biotin + L-lysyl-[protein] + ATP = N(6)-biotinyl-L-lysyl-[protein] + AMP + diphosphate + H(+)</text>
        <dbReference type="Rhea" id="RHEA:11756"/>
        <dbReference type="Rhea" id="RHEA-COMP:9752"/>
        <dbReference type="Rhea" id="RHEA-COMP:10505"/>
        <dbReference type="ChEBI" id="CHEBI:15378"/>
        <dbReference type="ChEBI" id="CHEBI:29969"/>
        <dbReference type="ChEBI" id="CHEBI:30616"/>
        <dbReference type="ChEBI" id="CHEBI:33019"/>
        <dbReference type="ChEBI" id="CHEBI:57586"/>
        <dbReference type="ChEBI" id="CHEBI:83144"/>
        <dbReference type="ChEBI" id="CHEBI:456215"/>
        <dbReference type="EC" id="6.3.4.15"/>
    </reaction>
</comment>
<evidence type="ECO:0000313" key="9">
    <source>
        <dbReference type="Proteomes" id="UP001254608"/>
    </source>
</evidence>
<dbReference type="GO" id="GO:0004077">
    <property type="term" value="F:biotin--[biotin carboxyl-carrier protein] ligase activity"/>
    <property type="evidence" value="ECO:0007669"/>
    <property type="project" value="UniProtKB-EC"/>
</dbReference>
<organism evidence="8 9">
    <name type="scientific">Banduia mediterranea</name>
    <dbReference type="NCBI Taxonomy" id="3075609"/>
    <lineage>
        <taxon>Bacteria</taxon>
        <taxon>Pseudomonadati</taxon>
        <taxon>Pseudomonadota</taxon>
        <taxon>Gammaproteobacteria</taxon>
        <taxon>Nevskiales</taxon>
        <taxon>Algiphilaceae</taxon>
        <taxon>Banduia</taxon>
    </lineage>
</organism>
<keyword evidence="6" id="KW-0804">Transcription</keyword>
<evidence type="ECO:0000259" key="7">
    <source>
        <dbReference type="PROSITE" id="PS51733"/>
    </source>
</evidence>
<dbReference type="InterPro" id="IPR036390">
    <property type="entry name" value="WH_DNA-bd_sf"/>
</dbReference>
<dbReference type="PROSITE" id="PS51733">
    <property type="entry name" value="BPL_LPL_CATALYTIC"/>
    <property type="match status" value="1"/>
</dbReference>
<evidence type="ECO:0000256" key="5">
    <source>
        <dbReference type="ARBA" id="ARBA00047846"/>
    </source>
</evidence>
<dbReference type="InterPro" id="IPR004143">
    <property type="entry name" value="BPL_LPL_catalytic"/>
</dbReference>
<protein>
    <recommendedName>
        <fullName evidence="6">Bifunctional ligase/repressor BirA</fullName>
    </recommendedName>
    <alternativeName>
        <fullName evidence="6">Biotin operon repressor</fullName>
    </alternativeName>
    <alternativeName>
        <fullName evidence="6">Biotin--[acetyl-CoA-carboxylase] ligase</fullName>
        <ecNumber evidence="6">6.3.4.15</ecNumber>
    </alternativeName>
    <alternativeName>
        <fullName evidence="6">Biotin--protein ligase</fullName>
    </alternativeName>
    <alternativeName>
        <fullName evidence="6">Biotin-[acetyl-CoA carboxylase] synthetase</fullName>
    </alternativeName>
</protein>
<dbReference type="InterPro" id="IPR008988">
    <property type="entry name" value="Transcriptional_repressor_C"/>
</dbReference>
<dbReference type="SUPFAM" id="SSF55681">
    <property type="entry name" value="Class II aaRS and biotin synthetases"/>
    <property type="match status" value="1"/>
</dbReference>
<dbReference type="PANTHER" id="PTHR12835:SF5">
    <property type="entry name" value="BIOTIN--PROTEIN LIGASE"/>
    <property type="match status" value="1"/>
</dbReference>
<dbReference type="InterPro" id="IPR036388">
    <property type="entry name" value="WH-like_DNA-bd_sf"/>
</dbReference>
<evidence type="ECO:0000256" key="2">
    <source>
        <dbReference type="ARBA" id="ARBA00022741"/>
    </source>
</evidence>